<comment type="caution">
    <text evidence="2">The sequence shown here is derived from an EMBL/GenBank/DDBJ whole genome shotgun (WGS) entry which is preliminary data.</text>
</comment>
<evidence type="ECO:0000313" key="3">
    <source>
        <dbReference type="Proteomes" id="UP001163798"/>
    </source>
</evidence>
<name>A0AA38NLH1_9AGAR</name>
<sequence>MPRKHTKSAIIKSERTEEEKATAKAKARMIVNRRYRRKLLRKVPDYDRERKARSRADFTDEERAAQKDKKKEENAMGYLRHRENILAKQMQKRAGAYIEKHGESKFIDSYPHRDVKFRKYLQED</sequence>
<proteinExistence type="predicted"/>
<feature type="region of interest" description="Disordered" evidence="1">
    <location>
        <begin position="1"/>
        <end position="22"/>
    </location>
</feature>
<dbReference type="Proteomes" id="UP001163798">
    <property type="component" value="Unassembled WGS sequence"/>
</dbReference>
<gene>
    <name evidence="2" type="ORF">GGU10DRAFT_334093</name>
</gene>
<feature type="compositionally biased region" description="Basic and acidic residues" evidence="1">
    <location>
        <begin position="12"/>
        <end position="22"/>
    </location>
</feature>
<protein>
    <submittedName>
        <fullName evidence="2">Uncharacterized protein</fullName>
    </submittedName>
</protein>
<reference evidence="2" key="1">
    <citation type="submission" date="2022-08" db="EMBL/GenBank/DDBJ databases">
        <authorList>
            <consortium name="DOE Joint Genome Institute"/>
            <person name="Min B."/>
            <person name="Riley R."/>
            <person name="Sierra-Patev S."/>
            <person name="Naranjo-Ortiz M."/>
            <person name="Looney B."/>
            <person name="Konkel Z."/>
            <person name="Slot J.C."/>
            <person name="Sakamoto Y."/>
            <person name="Steenwyk J.L."/>
            <person name="Rokas A."/>
            <person name="Carro J."/>
            <person name="Camarero S."/>
            <person name="Ferreira P."/>
            <person name="Molpeceres G."/>
            <person name="Ruiz-Duenas F.J."/>
            <person name="Serrano A."/>
            <person name="Henrissat B."/>
            <person name="Drula E."/>
            <person name="Hughes K.W."/>
            <person name="Mata J.L."/>
            <person name="Ishikawa N.K."/>
            <person name="Vargas-Isla R."/>
            <person name="Ushijima S."/>
            <person name="Smith C.A."/>
            <person name="Ahrendt S."/>
            <person name="Andreopoulos W."/>
            <person name="He G."/>
            <person name="Labutti K."/>
            <person name="Lipzen A."/>
            <person name="Ng V."/>
            <person name="Sandor L."/>
            <person name="Barry K."/>
            <person name="Martinez A.T."/>
            <person name="Xiao Y."/>
            <person name="Gibbons J.G."/>
            <person name="Terashima K."/>
            <person name="Hibbett D.S."/>
            <person name="Grigoriev I.V."/>
        </authorList>
    </citation>
    <scope>NUCLEOTIDE SEQUENCE</scope>
    <source>
        <strain evidence="2">TFB10291</strain>
    </source>
</reference>
<dbReference type="EMBL" id="MU793385">
    <property type="protein sequence ID" value="KAJ3784219.1"/>
    <property type="molecule type" value="Genomic_DNA"/>
</dbReference>
<organism evidence="2 3">
    <name type="scientific">Lentinula aff. detonsa</name>
    <dbReference type="NCBI Taxonomy" id="2804958"/>
    <lineage>
        <taxon>Eukaryota</taxon>
        <taxon>Fungi</taxon>
        <taxon>Dikarya</taxon>
        <taxon>Basidiomycota</taxon>
        <taxon>Agaricomycotina</taxon>
        <taxon>Agaricomycetes</taxon>
        <taxon>Agaricomycetidae</taxon>
        <taxon>Agaricales</taxon>
        <taxon>Marasmiineae</taxon>
        <taxon>Omphalotaceae</taxon>
        <taxon>Lentinula</taxon>
    </lineage>
</organism>
<evidence type="ECO:0000313" key="2">
    <source>
        <dbReference type="EMBL" id="KAJ3784219.1"/>
    </source>
</evidence>
<feature type="region of interest" description="Disordered" evidence="1">
    <location>
        <begin position="46"/>
        <end position="76"/>
    </location>
</feature>
<dbReference type="AlphaFoldDB" id="A0AA38NLH1"/>
<evidence type="ECO:0000256" key="1">
    <source>
        <dbReference type="SAM" id="MobiDB-lite"/>
    </source>
</evidence>
<accession>A0AA38NLH1</accession>
<keyword evidence="3" id="KW-1185">Reference proteome</keyword>